<sequence>MKYEDENVRPSATEEPHEIAAYIIQSNGGDAIAAVETLLDEIEHLQTQLSIAVAAMGKGYTRGWTPTIERS</sequence>
<keyword evidence="2" id="KW-1185">Reference proteome</keyword>
<gene>
    <name evidence="1" type="ORF">BJF95_09775</name>
</gene>
<proteinExistence type="predicted"/>
<organism evidence="1 2">
    <name type="scientific">Rhizobium oryziradicis</name>
    <dbReference type="NCBI Taxonomy" id="1867956"/>
    <lineage>
        <taxon>Bacteria</taxon>
        <taxon>Pseudomonadati</taxon>
        <taxon>Pseudomonadota</taxon>
        <taxon>Alphaproteobacteria</taxon>
        <taxon>Hyphomicrobiales</taxon>
        <taxon>Rhizobiaceae</taxon>
        <taxon>Rhizobium/Agrobacterium group</taxon>
        <taxon>Rhizobium</taxon>
    </lineage>
</organism>
<protein>
    <submittedName>
        <fullName evidence="1">Uncharacterized protein</fullName>
    </submittedName>
</protein>
<dbReference type="EMBL" id="MKIM01000027">
    <property type="protein sequence ID" value="OLP44757.1"/>
    <property type="molecule type" value="Genomic_DNA"/>
</dbReference>
<name>A0A1Q8ZRS5_9HYPH</name>
<dbReference type="OrthoDB" id="7924295at2"/>
<reference evidence="1 2" key="1">
    <citation type="submission" date="2016-09" db="EMBL/GenBank/DDBJ databases">
        <title>Rhizobium oryziradicis sp. nov., isolated from the root of rice.</title>
        <authorList>
            <person name="Zhao J."/>
            <person name="Zhang X."/>
        </authorList>
    </citation>
    <scope>NUCLEOTIDE SEQUENCE [LARGE SCALE GENOMIC DNA]</scope>
    <source>
        <strain evidence="1 2">N19</strain>
    </source>
</reference>
<dbReference type="RefSeq" id="WP_075640270.1">
    <property type="nucleotide sequence ID" value="NZ_MKIM01000027.1"/>
</dbReference>
<comment type="caution">
    <text evidence="1">The sequence shown here is derived from an EMBL/GenBank/DDBJ whole genome shotgun (WGS) entry which is preliminary data.</text>
</comment>
<accession>A0A1Q8ZRS5</accession>
<evidence type="ECO:0000313" key="1">
    <source>
        <dbReference type="EMBL" id="OLP44757.1"/>
    </source>
</evidence>
<dbReference type="Proteomes" id="UP000186894">
    <property type="component" value="Unassembled WGS sequence"/>
</dbReference>
<dbReference type="AlphaFoldDB" id="A0A1Q8ZRS5"/>
<evidence type="ECO:0000313" key="2">
    <source>
        <dbReference type="Proteomes" id="UP000186894"/>
    </source>
</evidence>